<dbReference type="RefSeq" id="XP_056691790.1">
    <property type="nucleotide sequence ID" value="XM_056835812.1"/>
</dbReference>
<dbReference type="PANTHER" id="PTHR10492:SF94">
    <property type="entry name" value="ATP-DEPENDENT DNA HELICASE"/>
    <property type="match status" value="1"/>
</dbReference>
<comment type="similarity">
    <text evidence="1">Belongs to the helicase family.</text>
</comment>
<evidence type="ECO:0000313" key="3">
    <source>
        <dbReference type="Proteomes" id="UP000813463"/>
    </source>
</evidence>
<name>A0ABM3R854_SPIOL</name>
<gene>
    <name evidence="4" type="primary">LOC130467328</name>
</gene>
<reference evidence="3" key="1">
    <citation type="journal article" date="2021" name="Nat. Commun.">
        <title>Genomic analyses provide insights into spinach domestication and the genetic basis of agronomic traits.</title>
        <authorList>
            <person name="Cai X."/>
            <person name="Sun X."/>
            <person name="Xu C."/>
            <person name="Sun H."/>
            <person name="Wang X."/>
            <person name="Ge C."/>
            <person name="Zhang Z."/>
            <person name="Wang Q."/>
            <person name="Fei Z."/>
            <person name="Jiao C."/>
            <person name="Wang Q."/>
        </authorList>
    </citation>
    <scope>NUCLEOTIDE SEQUENCE [LARGE SCALE GENOMIC DNA]</scope>
    <source>
        <strain evidence="3">cv. Varoflay</strain>
    </source>
</reference>
<keyword evidence="1" id="KW-0227">DNA damage</keyword>
<dbReference type="GeneID" id="130467328"/>
<dbReference type="InterPro" id="IPR027417">
    <property type="entry name" value="P-loop_NTPase"/>
</dbReference>
<comment type="catalytic activity">
    <reaction evidence="1">
        <text>ATP + H2O = ADP + phosphate + H(+)</text>
        <dbReference type="Rhea" id="RHEA:13065"/>
        <dbReference type="ChEBI" id="CHEBI:15377"/>
        <dbReference type="ChEBI" id="CHEBI:15378"/>
        <dbReference type="ChEBI" id="CHEBI:30616"/>
        <dbReference type="ChEBI" id="CHEBI:43474"/>
        <dbReference type="ChEBI" id="CHEBI:456216"/>
        <dbReference type="EC" id="5.6.2.3"/>
    </reaction>
</comment>
<protein>
    <recommendedName>
        <fullName evidence="1">ATP-dependent DNA helicase</fullName>
        <ecNumber evidence="1">5.6.2.3</ecNumber>
    </recommendedName>
</protein>
<accession>A0ABM3R854</accession>
<dbReference type="PANTHER" id="PTHR10492">
    <property type="match status" value="1"/>
</dbReference>
<keyword evidence="1" id="KW-0233">DNA recombination</keyword>
<sequence>MHVDSPRSFDHLRTVDGYKCATFQETALRLKLLEEDNAVDLCLAEAYFRHQIPSSDSKSRELIVRSVEQSLEAMGKSFRDFGLQHLNDFQDEEFRRTKDIIDALDAPIPQDCIDARNTLNQAQQDAFDSIIDHVLKGKPGAFFIDGPGGTGKTFQYNSLYEEVRLMNKIVLPTATSGIAASNIPSGRTAQSRFKIPIDSDASLACDVPKQGSLACLIKETSLIIWDEASMARKENVESLDMLLRDLCDENALFGGKLVVFGGDFRSTSLKMSGQEKIPTFLRFLLSLGNGELQIGENDLVKLPMQIVHPSEVTSDPIAELTAIAFPEIDVRRSAPGNFTTTAILTPLNEDVDVINATLIDKFPGESVMYRTFVTVLDDNSAIYPPKFIHTLYQAE</sequence>
<evidence type="ECO:0000256" key="1">
    <source>
        <dbReference type="RuleBase" id="RU363044"/>
    </source>
</evidence>
<dbReference type="Pfam" id="PF05970">
    <property type="entry name" value="PIF1"/>
    <property type="match status" value="1"/>
</dbReference>
<reference evidence="4" key="2">
    <citation type="submission" date="2025-08" db="UniProtKB">
        <authorList>
            <consortium name="RefSeq"/>
        </authorList>
    </citation>
    <scope>IDENTIFICATION</scope>
    <source>
        <tissue evidence="4">Leaf</tissue>
    </source>
</reference>
<organism evidence="3 4">
    <name type="scientific">Spinacia oleracea</name>
    <name type="common">Spinach</name>
    <dbReference type="NCBI Taxonomy" id="3562"/>
    <lineage>
        <taxon>Eukaryota</taxon>
        <taxon>Viridiplantae</taxon>
        <taxon>Streptophyta</taxon>
        <taxon>Embryophyta</taxon>
        <taxon>Tracheophyta</taxon>
        <taxon>Spermatophyta</taxon>
        <taxon>Magnoliopsida</taxon>
        <taxon>eudicotyledons</taxon>
        <taxon>Gunneridae</taxon>
        <taxon>Pentapetalae</taxon>
        <taxon>Caryophyllales</taxon>
        <taxon>Chenopodiaceae</taxon>
        <taxon>Chenopodioideae</taxon>
        <taxon>Anserineae</taxon>
        <taxon>Spinacia</taxon>
    </lineage>
</organism>
<dbReference type="Proteomes" id="UP000813463">
    <property type="component" value="Chromosome 2"/>
</dbReference>
<comment type="cofactor">
    <cofactor evidence="1">
        <name>Mg(2+)</name>
        <dbReference type="ChEBI" id="CHEBI:18420"/>
    </cofactor>
</comment>
<proteinExistence type="inferred from homology"/>
<feature type="domain" description="DNA helicase Pif1-like DEAD-box helicase" evidence="2">
    <location>
        <begin position="119"/>
        <end position="266"/>
    </location>
</feature>
<keyword evidence="1" id="KW-0067">ATP-binding</keyword>
<keyword evidence="3" id="KW-1185">Reference proteome</keyword>
<evidence type="ECO:0000313" key="4">
    <source>
        <dbReference type="RefSeq" id="XP_056691790.1"/>
    </source>
</evidence>
<dbReference type="SUPFAM" id="SSF52540">
    <property type="entry name" value="P-loop containing nucleoside triphosphate hydrolases"/>
    <property type="match status" value="1"/>
</dbReference>
<keyword evidence="1" id="KW-0378">Hydrolase</keyword>
<dbReference type="InterPro" id="IPR010285">
    <property type="entry name" value="DNA_helicase_pif1-like_DEAD"/>
</dbReference>
<evidence type="ECO:0000259" key="2">
    <source>
        <dbReference type="Pfam" id="PF05970"/>
    </source>
</evidence>
<keyword evidence="1" id="KW-0347">Helicase</keyword>
<keyword evidence="1" id="KW-0234">DNA repair</keyword>
<keyword evidence="1" id="KW-0547">Nucleotide-binding</keyword>
<dbReference type="EC" id="5.6.2.3" evidence="1"/>
<dbReference type="Gene3D" id="3.40.50.300">
    <property type="entry name" value="P-loop containing nucleotide triphosphate hydrolases"/>
    <property type="match status" value="1"/>
</dbReference>